<comment type="caution">
    <text evidence="2">The sequence shown here is derived from an EMBL/GenBank/DDBJ whole genome shotgun (WGS) entry which is preliminary data.</text>
</comment>
<dbReference type="EMBL" id="JAIWYP010000014">
    <property type="protein sequence ID" value="KAH3712894.1"/>
    <property type="molecule type" value="Genomic_DNA"/>
</dbReference>
<dbReference type="AlphaFoldDB" id="A0A9D4BXP5"/>
<protein>
    <submittedName>
        <fullName evidence="2">Uncharacterized protein</fullName>
    </submittedName>
</protein>
<evidence type="ECO:0000313" key="3">
    <source>
        <dbReference type="Proteomes" id="UP000828390"/>
    </source>
</evidence>
<feature type="compositionally biased region" description="Basic and acidic residues" evidence="1">
    <location>
        <begin position="71"/>
        <end position="89"/>
    </location>
</feature>
<keyword evidence="3" id="KW-1185">Reference proteome</keyword>
<evidence type="ECO:0000313" key="2">
    <source>
        <dbReference type="EMBL" id="KAH3712894.1"/>
    </source>
</evidence>
<dbReference type="Proteomes" id="UP000828390">
    <property type="component" value="Unassembled WGS sequence"/>
</dbReference>
<sequence length="89" mass="9975">MSPKTAPHLLHGAQDQRVRTENDCNTCWSTRAPTGDRQTTKAGLVLKRQQARLSVQNCSPGHARRRSTSRPSEEKLDGQCKRVDIPSHE</sequence>
<reference evidence="2" key="2">
    <citation type="submission" date="2020-11" db="EMBL/GenBank/DDBJ databases">
        <authorList>
            <person name="McCartney M.A."/>
            <person name="Auch B."/>
            <person name="Kono T."/>
            <person name="Mallez S."/>
            <person name="Becker A."/>
            <person name="Gohl D.M."/>
            <person name="Silverstein K.A.T."/>
            <person name="Koren S."/>
            <person name="Bechman K.B."/>
            <person name="Herman A."/>
            <person name="Abrahante J.E."/>
            <person name="Garbe J."/>
        </authorList>
    </citation>
    <scope>NUCLEOTIDE SEQUENCE</scope>
    <source>
        <strain evidence="2">Duluth1</strain>
        <tissue evidence="2">Whole animal</tissue>
    </source>
</reference>
<reference evidence="2" key="1">
    <citation type="journal article" date="2019" name="bioRxiv">
        <title>The Genome of the Zebra Mussel, Dreissena polymorpha: A Resource for Invasive Species Research.</title>
        <authorList>
            <person name="McCartney M.A."/>
            <person name="Auch B."/>
            <person name="Kono T."/>
            <person name="Mallez S."/>
            <person name="Zhang Y."/>
            <person name="Obille A."/>
            <person name="Becker A."/>
            <person name="Abrahante J.E."/>
            <person name="Garbe J."/>
            <person name="Badalamenti J.P."/>
            <person name="Herman A."/>
            <person name="Mangelson H."/>
            <person name="Liachko I."/>
            <person name="Sullivan S."/>
            <person name="Sone E.D."/>
            <person name="Koren S."/>
            <person name="Silverstein K.A.T."/>
            <person name="Beckman K.B."/>
            <person name="Gohl D.M."/>
        </authorList>
    </citation>
    <scope>NUCLEOTIDE SEQUENCE</scope>
    <source>
        <strain evidence="2">Duluth1</strain>
        <tissue evidence="2">Whole animal</tissue>
    </source>
</reference>
<name>A0A9D4BXP5_DREPO</name>
<evidence type="ECO:0000256" key="1">
    <source>
        <dbReference type="SAM" id="MobiDB-lite"/>
    </source>
</evidence>
<organism evidence="2 3">
    <name type="scientific">Dreissena polymorpha</name>
    <name type="common">Zebra mussel</name>
    <name type="synonym">Mytilus polymorpha</name>
    <dbReference type="NCBI Taxonomy" id="45954"/>
    <lineage>
        <taxon>Eukaryota</taxon>
        <taxon>Metazoa</taxon>
        <taxon>Spiralia</taxon>
        <taxon>Lophotrochozoa</taxon>
        <taxon>Mollusca</taxon>
        <taxon>Bivalvia</taxon>
        <taxon>Autobranchia</taxon>
        <taxon>Heteroconchia</taxon>
        <taxon>Euheterodonta</taxon>
        <taxon>Imparidentia</taxon>
        <taxon>Neoheterodontei</taxon>
        <taxon>Myida</taxon>
        <taxon>Dreissenoidea</taxon>
        <taxon>Dreissenidae</taxon>
        <taxon>Dreissena</taxon>
    </lineage>
</organism>
<proteinExistence type="predicted"/>
<gene>
    <name evidence="2" type="ORF">DPMN_072653</name>
</gene>
<accession>A0A9D4BXP5</accession>
<feature type="region of interest" description="Disordered" evidence="1">
    <location>
        <begin position="47"/>
        <end position="89"/>
    </location>
</feature>